<proteinExistence type="inferred from homology"/>
<sequence length="409" mass="44223">MKNTALAKAGIPLIIVLIAIVFTVVLVKSKQPPEKQPTEVKAFLVDAAPVSRQTVTFNVTSQGNVLPSHSTELSAQVSGKVVSMADAFVAGGMFNKGDVLLTLEQQDYETELSLAEAELAQAQAALTEELARAEVAKTEWRSVNSVVPPELGLRKPQLAREQANVKAAKAKLERANRNLNRTQIRAPYNGLVVQRNVDIGQFISIGSPVATVYSTDVAEIRLPVADSDMAFIDLAQGIGQQNNVTLQARVNGSVRQWQASLVRSEGVLDAASRVSYLVARLADPYRRESNQNQPPLRFGQFVEATISAGEQRSLFVLPRSVLRLDQTILTVTPDNEIKITPVEVARTNAEQVYISAGVKEGDKVVLSAVPNPYNGMKVRLPDEDADAPANTKPATQDVPSKADNLEVGE</sequence>
<dbReference type="SUPFAM" id="SSF111369">
    <property type="entry name" value="HlyD-like secretion proteins"/>
    <property type="match status" value="1"/>
</dbReference>
<dbReference type="Gene3D" id="2.40.30.170">
    <property type="match status" value="1"/>
</dbReference>
<dbReference type="Pfam" id="PF25917">
    <property type="entry name" value="BSH_RND"/>
    <property type="match status" value="1"/>
</dbReference>
<feature type="coiled-coil region" evidence="4">
    <location>
        <begin position="105"/>
        <end position="185"/>
    </location>
</feature>
<evidence type="ECO:0000256" key="6">
    <source>
        <dbReference type="SAM" id="Phobius"/>
    </source>
</evidence>
<organism evidence="9 10">
    <name type="scientific">Salinimonas sediminis</name>
    <dbReference type="NCBI Taxonomy" id="2303538"/>
    <lineage>
        <taxon>Bacteria</taxon>
        <taxon>Pseudomonadati</taxon>
        <taxon>Pseudomonadota</taxon>
        <taxon>Gammaproteobacteria</taxon>
        <taxon>Alteromonadales</taxon>
        <taxon>Alteromonadaceae</taxon>
        <taxon>Alteromonas/Salinimonas group</taxon>
        <taxon>Salinimonas</taxon>
    </lineage>
</organism>
<dbReference type="KEGG" id="salm:D0Y50_08395"/>
<evidence type="ECO:0000256" key="5">
    <source>
        <dbReference type="SAM" id="MobiDB-lite"/>
    </source>
</evidence>
<dbReference type="InterPro" id="IPR058627">
    <property type="entry name" value="MdtA-like_C"/>
</dbReference>
<dbReference type="NCBIfam" id="TIGR01730">
    <property type="entry name" value="RND_mfp"/>
    <property type="match status" value="1"/>
</dbReference>
<comment type="subcellular location">
    <subcellularLocation>
        <location evidence="1">Cell envelope</location>
    </subcellularLocation>
</comment>
<dbReference type="RefSeq" id="WP_117316426.1">
    <property type="nucleotide sequence ID" value="NZ_CP031769.1"/>
</dbReference>
<accession>A0A346NLH5</accession>
<name>A0A346NLH5_9ALTE</name>
<gene>
    <name evidence="9" type="ORF">D0Y50_08395</name>
</gene>
<dbReference type="InterPro" id="IPR058625">
    <property type="entry name" value="MdtA-like_BSH"/>
</dbReference>
<keyword evidence="4" id="KW-0175">Coiled coil</keyword>
<dbReference type="Gene3D" id="1.10.287.470">
    <property type="entry name" value="Helix hairpin bin"/>
    <property type="match status" value="1"/>
</dbReference>
<evidence type="ECO:0000259" key="8">
    <source>
        <dbReference type="Pfam" id="PF25967"/>
    </source>
</evidence>
<dbReference type="PANTHER" id="PTHR30469:SF12">
    <property type="entry name" value="MULTIDRUG RESISTANCE PROTEIN MDTA"/>
    <property type="match status" value="1"/>
</dbReference>
<keyword evidence="10" id="KW-1185">Reference proteome</keyword>
<dbReference type="EMBL" id="CP031769">
    <property type="protein sequence ID" value="AXR06382.1"/>
    <property type="molecule type" value="Genomic_DNA"/>
</dbReference>
<protein>
    <submittedName>
        <fullName evidence="9">Efflux RND transporter periplasmic adaptor subunit</fullName>
    </submittedName>
</protein>
<evidence type="ECO:0000313" key="10">
    <source>
        <dbReference type="Proteomes" id="UP000262073"/>
    </source>
</evidence>
<keyword evidence="3" id="KW-0813">Transport</keyword>
<evidence type="ECO:0000256" key="1">
    <source>
        <dbReference type="ARBA" id="ARBA00004196"/>
    </source>
</evidence>
<evidence type="ECO:0000256" key="4">
    <source>
        <dbReference type="SAM" id="Coils"/>
    </source>
</evidence>
<dbReference type="OrthoDB" id="5730196at2"/>
<evidence type="ECO:0000313" key="9">
    <source>
        <dbReference type="EMBL" id="AXR06382.1"/>
    </source>
</evidence>
<evidence type="ECO:0000256" key="2">
    <source>
        <dbReference type="ARBA" id="ARBA00009477"/>
    </source>
</evidence>
<dbReference type="Proteomes" id="UP000262073">
    <property type="component" value="Chromosome"/>
</dbReference>
<dbReference type="Pfam" id="PF25967">
    <property type="entry name" value="RND-MFP_C"/>
    <property type="match status" value="1"/>
</dbReference>
<dbReference type="AlphaFoldDB" id="A0A346NLH5"/>
<dbReference type="PANTHER" id="PTHR30469">
    <property type="entry name" value="MULTIDRUG RESISTANCE PROTEIN MDTA"/>
    <property type="match status" value="1"/>
</dbReference>
<dbReference type="Gene3D" id="2.40.50.100">
    <property type="match status" value="1"/>
</dbReference>
<dbReference type="GO" id="GO:0015562">
    <property type="term" value="F:efflux transmembrane transporter activity"/>
    <property type="evidence" value="ECO:0007669"/>
    <property type="project" value="TreeGrafter"/>
</dbReference>
<comment type="similarity">
    <text evidence="2">Belongs to the membrane fusion protein (MFP) (TC 8.A.1) family.</text>
</comment>
<feature type="domain" description="Multidrug resistance protein MdtA-like barrel-sandwich hybrid" evidence="7">
    <location>
        <begin position="72"/>
        <end position="212"/>
    </location>
</feature>
<dbReference type="GO" id="GO:1990281">
    <property type="term" value="C:efflux pump complex"/>
    <property type="evidence" value="ECO:0007669"/>
    <property type="project" value="TreeGrafter"/>
</dbReference>
<keyword evidence="6" id="KW-0472">Membrane</keyword>
<feature type="domain" description="Multidrug resistance protein MdtA-like C-terminal permuted SH3" evidence="8">
    <location>
        <begin position="326"/>
        <end position="367"/>
    </location>
</feature>
<keyword evidence="6" id="KW-0812">Transmembrane</keyword>
<feature type="region of interest" description="Disordered" evidence="5">
    <location>
        <begin position="377"/>
        <end position="409"/>
    </location>
</feature>
<keyword evidence="6" id="KW-1133">Transmembrane helix</keyword>
<feature type="transmembrane region" description="Helical" evidence="6">
    <location>
        <begin position="6"/>
        <end position="27"/>
    </location>
</feature>
<evidence type="ECO:0000256" key="3">
    <source>
        <dbReference type="ARBA" id="ARBA00022448"/>
    </source>
</evidence>
<reference evidence="9 10" key="1">
    <citation type="submission" date="2018-08" db="EMBL/GenBank/DDBJ databases">
        <title>Salinimonas sediminis sp. nov., a piezophilic bacterium isolated from a deep-sea sediment sample from the New Britain Trench.</title>
        <authorList>
            <person name="Cao J."/>
        </authorList>
    </citation>
    <scope>NUCLEOTIDE SEQUENCE [LARGE SCALE GENOMIC DNA]</scope>
    <source>
        <strain evidence="9 10">N102</strain>
    </source>
</reference>
<evidence type="ECO:0000259" key="7">
    <source>
        <dbReference type="Pfam" id="PF25917"/>
    </source>
</evidence>
<dbReference type="InterPro" id="IPR006143">
    <property type="entry name" value="RND_pump_MFP"/>
</dbReference>
<dbReference type="Gene3D" id="2.40.420.20">
    <property type="match status" value="1"/>
</dbReference>